<dbReference type="Pfam" id="PF02687">
    <property type="entry name" value="FtsX"/>
    <property type="match status" value="2"/>
</dbReference>
<sequence>MYKNYLKIALRSMVRHRLFTAINVFGLAISMSVGLLMIAFISDLWSYDDFHENKDRMYRVTTTNQDANGFRMNLASSSIKAAYDIRESVPGIEDVTVIRRGFGGDAEIGNNKIPMDALWADNSFLKVFTFPLSHGNPATALQEPYSMVLTEKTAEKLFGKANALGETIKFDSLNYKVTGILKDIPKLSHLDFGALVSFATVVLQNPSQDGDFMGWGTFFDNYTYLLLPEKHNLSMVQDAIDEVSKAGNNSLTNQQIQLSLQPLTEISIGTSQVNEIGASLDSVAIWILVALTFIVLLSACFNYTNLSIARALKRSKEVGIRKVVGAGKRQVVAQFIIESVVISFVSLGFALLLFVFLKEQFKGLHDFIDRLVILDLSLATMMYFVGLTIFIGIVAGLFPAFFFSRIKALQVLKGITSLKLFQRVNLRKSLIVVQYVFSLVFITTTVIGYTQYKSFITYDLGFSTENVLNIRLQGNKADLVTDKLLELPAVKAVSKSRIVTSLGNINGSQLRYKDQNDSISVQQNVVDANYLPLHGHLFLAGKNFRHKSNDVIENEVIINEKLLKSYHIGNGDVNKAIGEIVTIDGKKLAIIGVLKDFHYEGPGQAIQPLVIRYSTNPGQYVNAKISTADWPETLAGIEKVWKELDHNVHELDAKFYDDQIVQANSGFLMIIKVIGFLSFLAICISSLGLFGMVVFTTETKLRDISIRKVLGAGTGNLVYQLSKNFVILLVLSACIALPLTYLLFDKVVLSNFAYHKAIGIPELLAGFCGVLLISFFMIGSQTFRAARTDPAKILRTE</sequence>
<evidence type="ECO:0000256" key="5">
    <source>
        <dbReference type="ARBA" id="ARBA00023136"/>
    </source>
</evidence>
<protein>
    <submittedName>
        <fullName evidence="9">FtsX-like permease family protein</fullName>
    </submittedName>
</protein>
<feature type="transmembrane region" description="Helical" evidence="6">
    <location>
        <begin position="283"/>
        <end position="304"/>
    </location>
</feature>
<feature type="transmembrane region" description="Helical" evidence="6">
    <location>
        <begin position="376"/>
        <end position="403"/>
    </location>
</feature>
<feature type="transmembrane region" description="Helical" evidence="6">
    <location>
        <begin position="331"/>
        <end position="356"/>
    </location>
</feature>
<feature type="transmembrane region" description="Helical" evidence="6">
    <location>
        <begin position="667"/>
        <end position="695"/>
    </location>
</feature>
<dbReference type="GO" id="GO:0022857">
    <property type="term" value="F:transmembrane transporter activity"/>
    <property type="evidence" value="ECO:0007669"/>
    <property type="project" value="TreeGrafter"/>
</dbReference>
<feature type="domain" description="ABC3 transporter permease C-terminal" evidence="7">
    <location>
        <begin position="291"/>
        <end position="405"/>
    </location>
</feature>
<dbReference type="InterPro" id="IPR050250">
    <property type="entry name" value="Macrolide_Exporter_MacB"/>
</dbReference>
<feature type="domain" description="MacB-like periplasmic core" evidence="8">
    <location>
        <begin position="20"/>
        <end position="242"/>
    </location>
</feature>
<dbReference type="AlphaFoldDB" id="A0A5B7SP77"/>
<evidence type="ECO:0000313" key="9">
    <source>
        <dbReference type="EMBL" id="QCW98817.1"/>
    </source>
</evidence>
<name>A0A5B7SP77_9FLAO</name>
<dbReference type="OrthoDB" id="5933722at2"/>
<keyword evidence="3 6" id="KW-0812">Transmembrane</keyword>
<evidence type="ECO:0000256" key="4">
    <source>
        <dbReference type="ARBA" id="ARBA00022989"/>
    </source>
</evidence>
<evidence type="ECO:0000256" key="1">
    <source>
        <dbReference type="ARBA" id="ARBA00004651"/>
    </source>
</evidence>
<evidence type="ECO:0000259" key="7">
    <source>
        <dbReference type="Pfam" id="PF02687"/>
    </source>
</evidence>
<dbReference type="PANTHER" id="PTHR30572">
    <property type="entry name" value="MEMBRANE COMPONENT OF TRANSPORTER-RELATED"/>
    <property type="match status" value="1"/>
</dbReference>
<dbReference type="InterPro" id="IPR025857">
    <property type="entry name" value="MacB_PCD"/>
</dbReference>
<dbReference type="PANTHER" id="PTHR30572:SF18">
    <property type="entry name" value="ABC-TYPE MACROLIDE FAMILY EXPORT SYSTEM PERMEASE COMPONENT 2"/>
    <property type="match status" value="1"/>
</dbReference>
<keyword evidence="5 6" id="KW-0472">Membrane</keyword>
<keyword evidence="2" id="KW-1003">Cell membrane</keyword>
<proteinExistence type="predicted"/>
<evidence type="ECO:0000256" key="6">
    <source>
        <dbReference type="SAM" id="Phobius"/>
    </source>
</evidence>
<evidence type="ECO:0000259" key="8">
    <source>
        <dbReference type="Pfam" id="PF12704"/>
    </source>
</evidence>
<organism evidence="9 10">
    <name type="scientific">Aggregatimonas sangjinii</name>
    <dbReference type="NCBI Taxonomy" id="2583587"/>
    <lineage>
        <taxon>Bacteria</taxon>
        <taxon>Pseudomonadati</taxon>
        <taxon>Bacteroidota</taxon>
        <taxon>Flavobacteriia</taxon>
        <taxon>Flavobacteriales</taxon>
        <taxon>Flavobacteriaceae</taxon>
        <taxon>Aggregatimonas</taxon>
    </lineage>
</organism>
<keyword evidence="4 6" id="KW-1133">Transmembrane helix</keyword>
<accession>A0A5B7SP77</accession>
<feature type="domain" description="MacB-like periplasmic core" evidence="8">
    <location>
        <begin position="440"/>
        <end position="605"/>
    </location>
</feature>
<keyword evidence="10" id="KW-1185">Reference proteome</keyword>
<feature type="transmembrane region" description="Helical" evidence="6">
    <location>
        <begin position="764"/>
        <end position="786"/>
    </location>
</feature>
<feature type="transmembrane region" description="Helical" evidence="6">
    <location>
        <begin position="725"/>
        <end position="744"/>
    </location>
</feature>
<dbReference type="InterPro" id="IPR003838">
    <property type="entry name" value="ABC3_permease_C"/>
</dbReference>
<evidence type="ECO:0000256" key="3">
    <source>
        <dbReference type="ARBA" id="ARBA00022692"/>
    </source>
</evidence>
<dbReference type="GO" id="GO:0005886">
    <property type="term" value="C:plasma membrane"/>
    <property type="evidence" value="ECO:0007669"/>
    <property type="project" value="UniProtKB-SubCell"/>
</dbReference>
<dbReference type="KEGG" id="asag:FGM00_01285"/>
<dbReference type="Proteomes" id="UP000310017">
    <property type="component" value="Chromosome"/>
</dbReference>
<comment type="subcellular location">
    <subcellularLocation>
        <location evidence="1">Cell membrane</location>
        <topology evidence="1">Multi-pass membrane protein</topology>
    </subcellularLocation>
</comment>
<gene>
    <name evidence="9" type="ORF">FGM00_01285</name>
</gene>
<dbReference type="RefSeq" id="WP_138851172.1">
    <property type="nucleotide sequence ID" value="NZ_CP040710.1"/>
</dbReference>
<evidence type="ECO:0000313" key="10">
    <source>
        <dbReference type="Proteomes" id="UP000310017"/>
    </source>
</evidence>
<feature type="domain" description="ABC3 transporter permease C-terminal" evidence="7">
    <location>
        <begin position="676"/>
        <end position="790"/>
    </location>
</feature>
<feature type="transmembrane region" description="Helical" evidence="6">
    <location>
        <begin position="21"/>
        <end position="41"/>
    </location>
</feature>
<dbReference type="Pfam" id="PF12704">
    <property type="entry name" value="MacB_PCD"/>
    <property type="match status" value="2"/>
</dbReference>
<dbReference type="EMBL" id="CP040710">
    <property type="protein sequence ID" value="QCW98817.1"/>
    <property type="molecule type" value="Genomic_DNA"/>
</dbReference>
<feature type="transmembrane region" description="Helical" evidence="6">
    <location>
        <begin position="429"/>
        <end position="449"/>
    </location>
</feature>
<reference evidence="9 10" key="1">
    <citation type="submission" date="2019-05" db="EMBL/GenBank/DDBJ databases">
        <title>Genome sequencing of F202Z8.</title>
        <authorList>
            <person name="Kwon Y.M."/>
        </authorList>
    </citation>
    <scope>NUCLEOTIDE SEQUENCE [LARGE SCALE GENOMIC DNA]</scope>
    <source>
        <strain evidence="9 10">F202Z8</strain>
    </source>
</reference>
<evidence type="ECO:0000256" key="2">
    <source>
        <dbReference type="ARBA" id="ARBA00022475"/>
    </source>
</evidence>